<keyword evidence="3 8" id="KW-0689">Ribosomal protein</keyword>
<dbReference type="Pfam" id="PF01386">
    <property type="entry name" value="Ribosomal_L25p"/>
    <property type="match status" value="1"/>
</dbReference>
<dbReference type="AlphaFoldDB" id="A0A2H0XCP2"/>
<dbReference type="InterPro" id="IPR011035">
    <property type="entry name" value="Ribosomal_bL25/Gln-tRNA_synth"/>
</dbReference>
<dbReference type="InterPro" id="IPR020930">
    <property type="entry name" value="Ribosomal_uL5_bac-type"/>
</dbReference>
<dbReference type="InterPro" id="IPR037121">
    <property type="entry name" value="Ribosomal_bL25_C"/>
</dbReference>
<evidence type="ECO:0000259" key="6">
    <source>
        <dbReference type="Pfam" id="PF01386"/>
    </source>
</evidence>
<name>A0A2H0XCP2_UNCKA</name>
<dbReference type="InterPro" id="IPR029751">
    <property type="entry name" value="Ribosomal_L25_dom"/>
</dbReference>
<evidence type="ECO:0000256" key="2">
    <source>
        <dbReference type="ARBA" id="ARBA00022884"/>
    </source>
</evidence>
<keyword evidence="1" id="KW-0699">rRNA-binding</keyword>
<keyword evidence="4" id="KW-0687">Ribonucleoprotein</keyword>
<proteinExistence type="predicted"/>
<comment type="caution">
    <text evidence="8">The sequence shown here is derived from an EMBL/GenBank/DDBJ whole genome shotgun (WGS) entry which is preliminary data.</text>
</comment>
<dbReference type="InterPro" id="IPR001021">
    <property type="entry name" value="Ribosomal_bL25_long"/>
</dbReference>
<evidence type="ECO:0000256" key="4">
    <source>
        <dbReference type="ARBA" id="ARBA00023274"/>
    </source>
</evidence>
<reference evidence="9" key="1">
    <citation type="submission" date="2017-09" db="EMBL/GenBank/DDBJ databases">
        <title>Depth-based differentiation of microbial function through sediment-hosted aquifers and enrichment of novel symbionts in the deep terrestrial subsurface.</title>
        <authorList>
            <person name="Probst A.J."/>
            <person name="Ladd B."/>
            <person name="Jarett J.K."/>
            <person name="Geller-Mcgrath D.E."/>
            <person name="Sieber C.M.K."/>
            <person name="Emerson J.B."/>
            <person name="Anantharaman K."/>
            <person name="Thomas B.C."/>
            <person name="Malmstrom R."/>
            <person name="Stieglmeier M."/>
            <person name="Klingl A."/>
            <person name="Woyke T."/>
            <person name="Ryan C.M."/>
            <person name="Banfield J.F."/>
        </authorList>
    </citation>
    <scope>NUCLEOTIDE SEQUENCE [LARGE SCALE GENOMIC DNA]</scope>
</reference>
<evidence type="ECO:0000313" key="8">
    <source>
        <dbReference type="EMBL" id="PIS22696.1"/>
    </source>
</evidence>
<dbReference type="PANTHER" id="PTHR33284">
    <property type="entry name" value="RIBOSOMAL PROTEIN L25/GLN-TRNA SYNTHETASE, ANTI-CODON-BINDING DOMAIN-CONTAINING PROTEIN"/>
    <property type="match status" value="1"/>
</dbReference>
<feature type="domain" description="Large ribosomal subunit protein bL25 L25" evidence="6">
    <location>
        <begin position="3"/>
        <end position="88"/>
    </location>
</feature>
<dbReference type="CDD" id="cd00495">
    <property type="entry name" value="Ribosomal_L25_TL5_CTC"/>
    <property type="match status" value="1"/>
</dbReference>
<dbReference type="GO" id="GO:0006412">
    <property type="term" value="P:translation"/>
    <property type="evidence" value="ECO:0007669"/>
    <property type="project" value="InterPro"/>
</dbReference>
<dbReference type="NCBIfam" id="TIGR00731">
    <property type="entry name" value="bL25_bact_ctc"/>
    <property type="match status" value="1"/>
</dbReference>
<feature type="region of interest" description="Disordered" evidence="5">
    <location>
        <begin position="1"/>
        <end position="24"/>
    </location>
</feature>
<evidence type="ECO:0000259" key="7">
    <source>
        <dbReference type="Pfam" id="PF14693"/>
    </source>
</evidence>
<dbReference type="InterPro" id="IPR020056">
    <property type="entry name" value="Rbsml_bL25/Gln-tRNA_synth_N"/>
</dbReference>
<evidence type="ECO:0000256" key="5">
    <source>
        <dbReference type="SAM" id="MobiDB-lite"/>
    </source>
</evidence>
<dbReference type="Gene3D" id="2.170.120.20">
    <property type="entry name" value="Ribosomal protein L25, beta domain"/>
    <property type="match status" value="1"/>
</dbReference>
<gene>
    <name evidence="8" type="ORF">COT50_00650</name>
</gene>
<feature type="domain" description="Large ribosomal subunit protein bL25 beta" evidence="7">
    <location>
        <begin position="96"/>
        <end position="181"/>
    </location>
</feature>
<dbReference type="InterPro" id="IPR020057">
    <property type="entry name" value="Ribosomal_bL25_b-dom"/>
</dbReference>
<keyword evidence="2" id="KW-0694">RNA-binding</keyword>
<dbReference type="PANTHER" id="PTHR33284:SF1">
    <property type="entry name" value="RIBOSOMAL PROTEIN L25_GLN-TRNA SYNTHETASE, ANTI-CODON-BINDING DOMAIN-CONTAINING PROTEIN"/>
    <property type="match status" value="1"/>
</dbReference>
<accession>A0A2H0XCP2</accession>
<sequence>MQINAKTRSEFGKHNKPLRKQNSLPGVVMEKAKPSLPVTLGFVEFSKVYKDAGETALIDFALEGINFKVLISEVQLNPMSLKPIHAVFRKVDLKEKLTAQIPVEIVNEELNPLIKAGEAILLKLLSEITVEALPSDLPKEFIIDAVKLINIGDEIKVADLEYNRAKVEISEYNANEPVAKLDKVEEMKIEEEIAPALTEEEALAKVTATAELSDEEKAKREEEKKAEKGEKDKAKSDKK</sequence>
<dbReference type="SUPFAM" id="SSF50715">
    <property type="entry name" value="Ribosomal protein L25-like"/>
    <property type="match status" value="1"/>
</dbReference>
<evidence type="ECO:0000313" key="9">
    <source>
        <dbReference type="Proteomes" id="UP000231252"/>
    </source>
</evidence>
<organism evidence="8 9">
    <name type="scientific">candidate division WWE3 bacterium CG08_land_8_20_14_0_20_41_10</name>
    <dbReference type="NCBI Taxonomy" id="1975085"/>
    <lineage>
        <taxon>Bacteria</taxon>
        <taxon>Katanobacteria</taxon>
    </lineage>
</organism>
<dbReference type="EMBL" id="PEYU01000012">
    <property type="protein sequence ID" value="PIS22696.1"/>
    <property type="molecule type" value="Genomic_DNA"/>
</dbReference>
<dbReference type="Proteomes" id="UP000231252">
    <property type="component" value="Unassembled WGS sequence"/>
</dbReference>
<dbReference type="GO" id="GO:0022625">
    <property type="term" value="C:cytosolic large ribosomal subunit"/>
    <property type="evidence" value="ECO:0007669"/>
    <property type="project" value="TreeGrafter"/>
</dbReference>
<protein>
    <submittedName>
        <fullName evidence="8">50S ribosomal protein L25</fullName>
    </submittedName>
</protein>
<dbReference type="Pfam" id="PF14693">
    <property type="entry name" value="Ribosomal_TL5_C"/>
    <property type="match status" value="1"/>
</dbReference>
<dbReference type="GO" id="GO:0003735">
    <property type="term" value="F:structural constituent of ribosome"/>
    <property type="evidence" value="ECO:0007669"/>
    <property type="project" value="InterPro"/>
</dbReference>
<feature type="compositionally biased region" description="Basic and acidic residues" evidence="5">
    <location>
        <begin position="215"/>
        <end position="239"/>
    </location>
</feature>
<evidence type="ECO:0000256" key="1">
    <source>
        <dbReference type="ARBA" id="ARBA00022730"/>
    </source>
</evidence>
<evidence type="ECO:0000256" key="3">
    <source>
        <dbReference type="ARBA" id="ARBA00022980"/>
    </source>
</evidence>
<dbReference type="GO" id="GO:0008097">
    <property type="term" value="F:5S rRNA binding"/>
    <property type="evidence" value="ECO:0007669"/>
    <property type="project" value="InterPro"/>
</dbReference>
<dbReference type="Gene3D" id="2.40.240.10">
    <property type="entry name" value="Ribosomal Protein L25, Chain P"/>
    <property type="match status" value="1"/>
</dbReference>
<feature type="region of interest" description="Disordered" evidence="5">
    <location>
        <begin position="200"/>
        <end position="239"/>
    </location>
</feature>